<name>A0ABP0N1A0_9DINO</name>
<proteinExistence type="predicted"/>
<dbReference type="SUPFAM" id="SSF53335">
    <property type="entry name" value="S-adenosyl-L-methionine-dependent methyltransferases"/>
    <property type="match status" value="1"/>
</dbReference>
<dbReference type="EMBL" id="CAXAMN010021283">
    <property type="protein sequence ID" value="CAK9057523.1"/>
    <property type="molecule type" value="Genomic_DNA"/>
</dbReference>
<comment type="caution">
    <text evidence="1">The sequence shown here is derived from an EMBL/GenBank/DDBJ whole genome shotgun (WGS) entry which is preliminary data.</text>
</comment>
<dbReference type="Pfam" id="PF00145">
    <property type="entry name" value="DNA_methylase"/>
    <property type="match status" value="1"/>
</dbReference>
<dbReference type="Proteomes" id="UP001642484">
    <property type="component" value="Unassembled WGS sequence"/>
</dbReference>
<dbReference type="InterPro" id="IPR001525">
    <property type="entry name" value="C5_MeTfrase"/>
</dbReference>
<evidence type="ECO:0000313" key="2">
    <source>
        <dbReference type="Proteomes" id="UP001642484"/>
    </source>
</evidence>
<reference evidence="1 2" key="1">
    <citation type="submission" date="2024-02" db="EMBL/GenBank/DDBJ databases">
        <authorList>
            <person name="Chen Y."/>
            <person name="Shah S."/>
            <person name="Dougan E. K."/>
            <person name="Thang M."/>
            <person name="Chan C."/>
        </authorList>
    </citation>
    <scope>NUCLEOTIDE SEQUENCE [LARGE SCALE GENOMIC DNA]</scope>
</reference>
<accession>A0ABP0N1A0</accession>
<keyword evidence="2" id="KW-1185">Reference proteome</keyword>
<evidence type="ECO:0000313" key="1">
    <source>
        <dbReference type="EMBL" id="CAK9057523.1"/>
    </source>
</evidence>
<dbReference type="InterPro" id="IPR029063">
    <property type="entry name" value="SAM-dependent_MTases_sf"/>
</dbReference>
<gene>
    <name evidence="1" type="ORF">CCMP2556_LOCUS28380</name>
</gene>
<protein>
    <submittedName>
        <fullName evidence="1">Uncharacterized protein</fullName>
    </submittedName>
</protein>
<organism evidence="1 2">
    <name type="scientific">Durusdinium trenchii</name>
    <dbReference type="NCBI Taxonomy" id="1381693"/>
    <lineage>
        <taxon>Eukaryota</taxon>
        <taxon>Sar</taxon>
        <taxon>Alveolata</taxon>
        <taxon>Dinophyceae</taxon>
        <taxon>Suessiales</taxon>
        <taxon>Symbiodiniaceae</taxon>
        <taxon>Durusdinium</taxon>
    </lineage>
</organism>
<dbReference type="Gene3D" id="3.40.50.150">
    <property type="entry name" value="Vaccinia Virus protein VP39"/>
    <property type="match status" value="1"/>
</dbReference>
<sequence length="438" mass="49795">MPLLQPALGHAEMGQAVIQKTINSSKKLDRMVEFTSIRAHETNKGCRQLIADHVRWCGTVTNDHSQPCVHGDLTQIMPSNSFDPESGFEAKAAQINQAKLRTTQYCFTHDHQCPIFGKRAREVDLDVSGLPCPDFSRAGVERGKEGPTAMLFCSHAKFHAAWQTPMLIIENAPDLDLGMITYLYSKHYRIRCLRVMPAHQGHAGVARERVYLILTLKKSVVEIANPENMYKKVSDFIMSWVCTEPKDYMVSTTAEYYREASKTARTRGMPLRPVSNTDLKVYSPIRRQRFQEDALDSPYSMRYLLNQREKAAIAFTSQLYKRRRSRDAAADPNLFLNLSDNPGRRLSWSGSWGCLPTFRTNSTRFYNFTREQWMTPRDRLCALGFPVTPNTWHAMGVPMLPVQDENRASSIGGNSFHFSSATIAQLVALAYYRTQMSC</sequence>